<accession>A0A8K0GMU8</accession>
<dbReference type="AlphaFoldDB" id="A0A8K0GMU8"/>
<comment type="caution">
    <text evidence="2">The sequence shown here is derived from an EMBL/GenBank/DDBJ whole genome shotgun (WGS) entry which is preliminary data.</text>
</comment>
<name>A0A8K0GMU8_9ROSA</name>
<dbReference type="EMBL" id="VOIH02000012">
    <property type="protein sequence ID" value="KAF3432054.1"/>
    <property type="molecule type" value="Genomic_DNA"/>
</dbReference>
<feature type="compositionally biased region" description="Basic and acidic residues" evidence="1">
    <location>
        <begin position="19"/>
        <end position="32"/>
    </location>
</feature>
<protein>
    <submittedName>
        <fullName evidence="2">Uncharacterized protein</fullName>
    </submittedName>
</protein>
<gene>
    <name evidence="2" type="ORF">FNV43_RR26793</name>
</gene>
<dbReference type="Proteomes" id="UP000796880">
    <property type="component" value="Unassembled WGS sequence"/>
</dbReference>
<evidence type="ECO:0000313" key="3">
    <source>
        <dbReference type="Proteomes" id="UP000796880"/>
    </source>
</evidence>
<feature type="region of interest" description="Disordered" evidence="1">
    <location>
        <begin position="19"/>
        <end position="40"/>
    </location>
</feature>
<organism evidence="2 3">
    <name type="scientific">Rhamnella rubrinervis</name>
    <dbReference type="NCBI Taxonomy" id="2594499"/>
    <lineage>
        <taxon>Eukaryota</taxon>
        <taxon>Viridiplantae</taxon>
        <taxon>Streptophyta</taxon>
        <taxon>Embryophyta</taxon>
        <taxon>Tracheophyta</taxon>
        <taxon>Spermatophyta</taxon>
        <taxon>Magnoliopsida</taxon>
        <taxon>eudicotyledons</taxon>
        <taxon>Gunneridae</taxon>
        <taxon>Pentapetalae</taxon>
        <taxon>rosids</taxon>
        <taxon>fabids</taxon>
        <taxon>Rosales</taxon>
        <taxon>Rhamnaceae</taxon>
        <taxon>rhamnoid group</taxon>
        <taxon>Rhamneae</taxon>
        <taxon>Rhamnella</taxon>
    </lineage>
</organism>
<proteinExistence type="predicted"/>
<evidence type="ECO:0000313" key="2">
    <source>
        <dbReference type="EMBL" id="KAF3432054.1"/>
    </source>
</evidence>
<keyword evidence="3" id="KW-1185">Reference proteome</keyword>
<evidence type="ECO:0000256" key="1">
    <source>
        <dbReference type="SAM" id="MobiDB-lite"/>
    </source>
</evidence>
<sequence length="218" mass="24677">MEGVGVILLKKLEFKEGNEMASDTQKRQGGERKGKRARAREFSRRMHGNTMCLRNLYIRGRRPINSILFLVDFIEQLQEGNVEHCRDDNVKRWMDSWRCQACAAESSSSEGLSKPADLETLGQRVEQLGTFIQQLRRIISGQEQEISIIKEQASAGTFGGKMNIEEIKLLVKEVAMEEASAGTFGGKMNIEGIKLLVKEAVKEEVDKIREALLRSFRS</sequence>
<reference evidence="2" key="1">
    <citation type="submission" date="2020-03" db="EMBL/GenBank/DDBJ databases">
        <title>A high-quality chromosome-level genome assembly of a woody plant with both climbing and erect habits, Rhamnella rubrinervis.</title>
        <authorList>
            <person name="Lu Z."/>
            <person name="Yang Y."/>
            <person name="Zhu X."/>
            <person name="Sun Y."/>
        </authorList>
    </citation>
    <scope>NUCLEOTIDE SEQUENCE</scope>
    <source>
        <strain evidence="2">BYM</strain>
        <tissue evidence="2">Leaf</tissue>
    </source>
</reference>